<dbReference type="Gene3D" id="3.40.50.2000">
    <property type="entry name" value="Glycogen Phosphorylase B"/>
    <property type="match status" value="1"/>
</dbReference>
<organism evidence="2">
    <name type="scientific">freshwater metagenome</name>
    <dbReference type="NCBI Taxonomy" id="449393"/>
    <lineage>
        <taxon>unclassified sequences</taxon>
        <taxon>metagenomes</taxon>
        <taxon>ecological metagenomes</taxon>
    </lineage>
</organism>
<gene>
    <name evidence="2" type="ORF">UFOPK3164_01338</name>
    <name evidence="3" type="ORF">UFOPK3427_00634</name>
    <name evidence="4" type="ORF">UFOPK4112_00423</name>
</gene>
<proteinExistence type="predicted"/>
<dbReference type="AlphaFoldDB" id="A0A6J7AHM8"/>
<dbReference type="EMBL" id="CAFABE010000073">
    <property type="protein sequence ID" value="CAB4832471.1"/>
    <property type="molecule type" value="Genomic_DNA"/>
</dbReference>
<evidence type="ECO:0000313" key="4">
    <source>
        <dbReference type="EMBL" id="CAB5012952.1"/>
    </source>
</evidence>
<dbReference type="SUPFAM" id="SSF53756">
    <property type="entry name" value="UDP-Glycosyltransferase/glycogen phosphorylase"/>
    <property type="match status" value="1"/>
</dbReference>
<evidence type="ECO:0000313" key="2">
    <source>
        <dbReference type="EMBL" id="CAB4832471.1"/>
    </source>
</evidence>
<evidence type="ECO:0000313" key="3">
    <source>
        <dbReference type="EMBL" id="CAB4868351.1"/>
    </source>
</evidence>
<dbReference type="Pfam" id="PF00534">
    <property type="entry name" value="Glycos_transf_1"/>
    <property type="match status" value="1"/>
</dbReference>
<protein>
    <submittedName>
        <fullName evidence="2">Unannotated protein</fullName>
    </submittedName>
</protein>
<evidence type="ECO:0000259" key="1">
    <source>
        <dbReference type="Pfam" id="PF00534"/>
    </source>
</evidence>
<dbReference type="GO" id="GO:0016757">
    <property type="term" value="F:glycosyltransferase activity"/>
    <property type="evidence" value="ECO:0007669"/>
    <property type="project" value="InterPro"/>
</dbReference>
<feature type="domain" description="Glycosyl transferase family 1" evidence="1">
    <location>
        <begin position="221"/>
        <end position="286"/>
    </location>
</feature>
<sequence length="343" mass="37030">MSTIGIVSYRLGGADGVSIEAAKWKAAISSLGFSVREIAGEGPEHVIAIESLRIDSTDPVDVDQLDEALNGLDLVIVENLCSLPLNPSASEAVAHALQGRPAILRHHDLSWQRPDTAHFGPPPTDPLWQHVTINQRSRDELATRDILATCLYNRFEMNPLPGDRHLARTDAGIDADALVVLQPTRALLRKNIPGGLALAESLGATYWLTAAAEDGYGPTLDELLQGARVQVVRGQGPGTINDVYAASDIVVLPSLWEGFGNPVIESVTHRKPLALGNYPVAQELLAFGFQFFSPLQPQPLQDFLADPDEELLEENLEIAHTHFDIADLPSVLDDLFASSALGI</sequence>
<dbReference type="EMBL" id="CAFBPM010000003">
    <property type="protein sequence ID" value="CAB5012952.1"/>
    <property type="molecule type" value="Genomic_DNA"/>
</dbReference>
<reference evidence="2" key="1">
    <citation type="submission" date="2020-05" db="EMBL/GenBank/DDBJ databases">
        <authorList>
            <person name="Chiriac C."/>
            <person name="Salcher M."/>
            <person name="Ghai R."/>
            <person name="Kavagutti S V."/>
        </authorList>
    </citation>
    <scope>NUCLEOTIDE SEQUENCE</scope>
</reference>
<accession>A0A6J7AHM8</accession>
<name>A0A6J7AHM8_9ZZZZ</name>
<dbReference type="InterPro" id="IPR001296">
    <property type="entry name" value="Glyco_trans_1"/>
</dbReference>
<dbReference type="EMBL" id="CAFBLT010000001">
    <property type="protein sequence ID" value="CAB4868351.1"/>
    <property type="molecule type" value="Genomic_DNA"/>
</dbReference>